<dbReference type="InterPro" id="IPR020059">
    <property type="entry name" value="Glu/Gln-tRNA-synth_Ib_codon-bd"/>
</dbReference>
<evidence type="ECO:0000256" key="9">
    <source>
        <dbReference type="RuleBase" id="RU363037"/>
    </source>
</evidence>
<evidence type="ECO:0000256" key="5">
    <source>
        <dbReference type="ARBA" id="ARBA00022840"/>
    </source>
</evidence>
<evidence type="ECO:0000256" key="3">
    <source>
        <dbReference type="ARBA" id="ARBA00022598"/>
    </source>
</evidence>
<feature type="domain" description="Glutamyl/glutaminyl-tRNA synthetase class Ib catalytic" evidence="11">
    <location>
        <begin position="276"/>
        <end position="578"/>
    </location>
</feature>
<dbReference type="InterPro" id="IPR007639">
    <property type="entry name" value="Gln-tRNA-synth_Ib_RNA-bd_N"/>
</dbReference>
<dbReference type="FunFam" id="3.90.800.10:FF:000001">
    <property type="entry name" value="Glutamine--tRNA ligase"/>
    <property type="match status" value="1"/>
</dbReference>
<dbReference type="GO" id="GO:0006425">
    <property type="term" value="P:glutaminyl-tRNA aminoacylation"/>
    <property type="evidence" value="ECO:0007669"/>
    <property type="project" value="InterPro"/>
</dbReference>
<evidence type="ECO:0000256" key="7">
    <source>
        <dbReference type="ARBA" id="ARBA00023146"/>
    </source>
</evidence>
<dbReference type="eggNOG" id="KOG1148">
    <property type="taxonomic scope" value="Eukaryota"/>
</dbReference>
<dbReference type="PRINTS" id="PR00987">
    <property type="entry name" value="TRNASYNTHGLU"/>
</dbReference>
<dbReference type="InterPro" id="IPR020056">
    <property type="entry name" value="Rbsml_bL25/Gln-tRNA_synth_N"/>
</dbReference>
<dbReference type="InterPro" id="IPR000924">
    <property type="entry name" value="Glu/Gln-tRNA-synth"/>
</dbReference>
<evidence type="ECO:0000313" key="16">
    <source>
        <dbReference type="Proteomes" id="UP000009168"/>
    </source>
</evidence>
<name>Q22FX6_TETTS</name>
<dbReference type="RefSeq" id="XP_001031913.2">
    <property type="nucleotide sequence ID" value="XM_001031913.2"/>
</dbReference>
<keyword evidence="5 9" id="KW-0067">ATP-binding</keyword>
<evidence type="ECO:0000256" key="10">
    <source>
        <dbReference type="SAM" id="MobiDB-lite"/>
    </source>
</evidence>
<feature type="compositionally biased region" description="Basic and acidic residues" evidence="10">
    <location>
        <begin position="635"/>
        <end position="649"/>
    </location>
</feature>
<dbReference type="AlphaFoldDB" id="Q22FX6"/>
<dbReference type="EC" id="6.1.1.18" evidence="2"/>
<dbReference type="Gene3D" id="2.40.240.10">
    <property type="entry name" value="Ribosomal Protein L25, Chain P"/>
    <property type="match status" value="2"/>
</dbReference>
<feature type="domain" description="tRNA synthetases class I (E and Q) anti-codon binding" evidence="14">
    <location>
        <begin position="711"/>
        <end position="784"/>
    </location>
</feature>
<dbReference type="Proteomes" id="UP000009168">
    <property type="component" value="Unassembled WGS sequence"/>
</dbReference>
<dbReference type="InterPro" id="IPR004514">
    <property type="entry name" value="Gln-tRNA-synth"/>
</dbReference>
<dbReference type="EMBL" id="GG662576">
    <property type="protein sequence ID" value="EAR84250.2"/>
    <property type="molecule type" value="Genomic_DNA"/>
</dbReference>
<feature type="region of interest" description="Disordered" evidence="10">
    <location>
        <begin position="635"/>
        <end position="654"/>
    </location>
</feature>
<dbReference type="NCBIfam" id="TIGR00440">
    <property type="entry name" value="glnS"/>
    <property type="match status" value="1"/>
</dbReference>
<organism evidence="15 16">
    <name type="scientific">Tetrahymena thermophila (strain SB210)</name>
    <dbReference type="NCBI Taxonomy" id="312017"/>
    <lineage>
        <taxon>Eukaryota</taxon>
        <taxon>Sar</taxon>
        <taxon>Alveolata</taxon>
        <taxon>Ciliophora</taxon>
        <taxon>Intramacronucleata</taxon>
        <taxon>Oligohymenophorea</taxon>
        <taxon>Hymenostomatida</taxon>
        <taxon>Tetrahymenina</taxon>
        <taxon>Tetrahymenidae</taxon>
        <taxon>Tetrahymena</taxon>
    </lineage>
</organism>
<evidence type="ECO:0000313" key="15">
    <source>
        <dbReference type="EMBL" id="EAR84250.2"/>
    </source>
</evidence>
<dbReference type="Pfam" id="PF20974">
    <property type="entry name" value="tRNA-synt_1c_C2"/>
    <property type="match status" value="1"/>
</dbReference>
<evidence type="ECO:0000256" key="8">
    <source>
        <dbReference type="ARBA" id="ARBA00048270"/>
    </source>
</evidence>
<dbReference type="PANTHER" id="PTHR43097:SF4">
    <property type="entry name" value="GLUTAMINE--TRNA LIGASE"/>
    <property type="match status" value="1"/>
</dbReference>
<dbReference type="OrthoDB" id="10250478at2759"/>
<dbReference type="InterPro" id="IPR020058">
    <property type="entry name" value="Glu/Gln-tRNA-synth_Ib_cat-dom"/>
</dbReference>
<evidence type="ECO:0000259" key="11">
    <source>
        <dbReference type="Pfam" id="PF00749"/>
    </source>
</evidence>
<keyword evidence="3 9" id="KW-0436">Ligase</keyword>
<dbReference type="SUPFAM" id="SSF50715">
    <property type="entry name" value="Ribosomal protein L25-like"/>
    <property type="match status" value="1"/>
</dbReference>
<dbReference type="InterPro" id="IPR049437">
    <property type="entry name" value="tRNA-synt_1c_C2"/>
</dbReference>
<sequence>MFRRLFQTQKYANKFYYKIYQGFSNVLFQRFQLIGVSKNFIEQAEKSKQVSNHLEDLHQKYKESIYANKKKANLIISLSSKLTPTLESYKYELAQYIINEQINSNADLDKALAYVKDYAKKNNQLDWKQFEQTLGLGIQIDESQVISDIVTELNSIPNLNKELLCSDKKYSSQNLRVVRDKLKQHESKLIFQCFDKAVQQFIENQEKNTNQQGAQDKDGVIHSSQGNSIFIKEDLQTHIWDKIASLKGRDLCYENNSKQAYEKHLKERNGYQYIFRFPPEPNGYLHLGHAKALRTNFYSAEKLGGVCYLRYDDTNPEKEKLDYIESIKDNVLWFGFKPYNITYSSDYFQEIYECAIKLINKGLAYVCELSQEQMAELRQNKQASPYRNRSIEDNLRMFEDMKQGKYKENEVCLRMKIDYQHPNPTMRDPVMYRVKYHPHPKTGKKWCIYPMYDFTHCLCDSFENITHSLCTLEFEIRRDLYYWILDSLDLYKPVVWEYSRLNVSNSVLSKRKLLTLINNKVVDGWDDPRLLTINALRRRGVRPEAISAFVDLVNVARRGNENIIDQKLLDYCIRQDLENISPRTMSILEPIKLQIINFDDFNVKQVKVPLFPKEPNRGFRELNISSELLVDASDVRESEPNKKQEDHQNLQKKSTKKVDKNTFIGIYPGSQIALKYFGVIEIISVNMQEKVVKSRLISTEEKERREAIGQIHWINPQEAVQCQVKVYNDLFTVADPNQFDNILDAVNPNSLEEYNNAYINKDLINLSKEYKTFQFERVGYFTLDQTSDIQENKIRFNRTVSLKDRVNRSNL</sequence>
<dbReference type="InterPro" id="IPR011035">
    <property type="entry name" value="Ribosomal_bL25/Gln-tRNA_synth"/>
</dbReference>
<dbReference type="KEGG" id="tet:TTHERM_00721810"/>
<keyword evidence="16" id="KW-1185">Reference proteome</keyword>
<dbReference type="Gene3D" id="1.10.8.1290">
    <property type="entry name" value="Glutaminyl-tRNA synthetase, non-specific RNA binding region part 1, domain 1"/>
    <property type="match status" value="1"/>
</dbReference>
<evidence type="ECO:0000259" key="14">
    <source>
        <dbReference type="Pfam" id="PF20974"/>
    </source>
</evidence>
<dbReference type="GO" id="GO:0004819">
    <property type="term" value="F:glutamine-tRNA ligase activity"/>
    <property type="evidence" value="ECO:0007669"/>
    <property type="project" value="UniProtKB-EC"/>
</dbReference>
<dbReference type="InterPro" id="IPR050132">
    <property type="entry name" value="Gln/Glu-tRNA_Ligase"/>
</dbReference>
<dbReference type="InParanoid" id="Q22FX6"/>
<keyword evidence="4 9" id="KW-0547">Nucleotide-binding</keyword>
<dbReference type="PANTHER" id="PTHR43097">
    <property type="entry name" value="GLUTAMINE-TRNA LIGASE"/>
    <property type="match status" value="1"/>
</dbReference>
<comment type="similarity">
    <text evidence="1 9">Belongs to the class-I aminoacyl-tRNA synthetase family.</text>
</comment>
<dbReference type="Pfam" id="PF04558">
    <property type="entry name" value="tRNA_synt_1c_R1"/>
    <property type="match status" value="1"/>
</dbReference>
<feature type="domain" description="Glutaminyl-tRNA synthetase class Ib non-specific RNA-binding" evidence="13">
    <location>
        <begin position="27"/>
        <end position="155"/>
    </location>
</feature>
<dbReference type="Pfam" id="PF00749">
    <property type="entry name" value="tRNA-synt_1c"/>
    <property type="match status" value="1"/>
</dbReference>
<dbReference type="GO" id="GO:0005829">
    <property type="term" value="C:cytosol"/>
    <property type="evidence" value="ECO:0007669"/>
    <property type="project" value="TreeGrafter"/>
</dbReference>
<dbReference type="Gene3D" id="3.40.50.620">
    <property type="entry name" value="HUPs"/>
    <property type="match status" value="1"/>
</dbReference>
<keyword evidence="6 9" id="KW-0648">Protein biosynthesis</keyword>
<dbReference type="HOGENOM" id="CLU_001882_2_3_1"/>
<accession>Q22FX6</accession>
<protein>
    <recommendedName>
        <fullName evidence="2">glutamine--tRNA ligase</fullName>
        <ecNumber evidence="2">6.1.1.18</ecNumber>
    </recommendedName>
</protein>
<dbReference type="Pfam" id="PF03950">
    <property type="entry name" value="tRNA-synt_1c_C"/>
    <property type="match status" value="1"/>
</dbReference>
<evidence type="ECO:0000259" key="13">
    <source>
        <dbReference type="Pfam" id="PF04558"/>
    </source>
</evidence>
<evidence type="ECO:0000256" key="4">
    <source>
        <dbReference type="ARBA" id="ARBA00022741"/>
    </source>
</evidence>
<dbReference type="SUPFAM" id="SSF52374">
    <property type="entry name" value="Nucleotidylyl transferase"/>
    <property type="match status" value="1"/>
</dbReference>
<evidence type="ECO:0000259" key="12">
    <source>
        <dbReference type="Pfam" id="PF03950"/>
    </source>
</evidence>
<reference evidence="16" key="1">
    <citation type="journal article" date="2006" name="PLoS Biol.">
        <title>Macronuclear genome sequence of the ciliate Tetrahymena thermophila, a model eukaryote.</title>
        <authorList>
            <person name="Eisen J.A."/>
            <person name="Coyne R.S."/>
            <person name="Wu M."/>
            <person name="Wu D."/>
            <person name="Thiagarajan M."/>
            <person name="Wortman J.R."/>
            <person name="Badger J.H."/>
            <person name="Ren Q."/>
            <person name="Amedeo P."/>
            <person name="Jones K.M."/>
            <person name="Tallon L.J."/>
            <person name="Delcher A.L."/>
            <person name="Salzberg S.L."/>
            <person name="Silva J.C."/>
            <person name="Haas B.J."/>
            <person name="Majoros W.H."/>
            <person name="Farzad M."/>
            <person name="Carlton J.M."/>
            <person name="Smith R.K. Jr."/>
            <person name="Garg J."/>
            <person name="Pearlman R.E."/>
            <person name="Karrer K.M."/>
            <person name="Sun L."/>
            <person name="Manning G."/>
            <person name="Elde N.C."/>
            <person name="Turkewitz A.P."/>
            <person name="Asai D.J."/>
            <person name="Wilkes D.E."/>
            <person name="Wang Y."/>
            <person name="Cai H."/>
            <person name="Collins K."/>
            <person name="Stewart B.A."/>
            <person name="Lee S.R."/>
            <person name="Wilamowska K."/>
            <person name="Weinberg Z."/>
            <person name="Ruzzo W.L."/>
            <person name="Wloga D."/>
            <person name="Gaertig J."/>
            <person name="Frankel J."/>
            <person name="Tsao C.-C."/>
            <person name="Gorovsky M.A."/>
            <person name="Keeling P.J."/>
            <person name="Waller R.F."/>
            <person name="Patron N.J."/>
            <person name="Cherry J.M."/>
            <person name="Stover N.A."/>
            <person name="Krieger C.J."/>
            <person name="del Toro C."/>
            <person name="Ryder H.F."/>
            <person name="Williamson S.C."/>
            <person name="Barbeau R.A."/>
            <person name="Hamilton E.P."/>
            <person name="Orias E."/>
        </authorList>
    </citation>
    <scope>NUCLEOTIDE SEQUENCE [LARGE SCALE GENOMIC DNA]</scope>
    <source>
        <strain evidence="16">SB210</strain>
    </source>
</reference>
<dbReference type="InterPro" id="IPR042558">
    <property type="entry name" value="Gln-tRNA-synth_Ib_RNA-bd_N_1"/>
</dbReference>
<dbReference type="GO" id="GO:0005524">
    <property type="term" value="F:ATP binding"/>
    <property type="evidence" value="ECO:0007669"/>
    <property type="project" value="UniProtKB-KW"/>
</dbReference>
<keyword evidence="7 9" id="KW-0030">Aminoacyl-tRNA synthetase</keyword>
<proteinExistence type="inferred from homology"/>
<evidence type="ECO:0000256" key="2">
    <source>
        <dbReference type="ARBA" id="ARBA00012836"/>
    </source>
</evidence>
<evidence type="ECO:0000256" key="1">
    <source>
        <dbReference type="ARBA" id="ARBA00005594"/>
    </source>
</evidence>
<comment type="catalytic activity">
    <reaction evidence="8">
        <text>tRNA(Gln) + L-glutamine + ATP = L-glutaminyl-tRNA(Gln) + AMP + diphosphate</text>
        <dbReference type="Rhea" id="RHEA:20121"/>
        <dbReference type="Rhea" id="RHEA-COMP:9662"/>
        <dbReference type="Rhea" id="RHEA-COMP:9681"/>
        <dbReference type="ChEBI" id="CHEBI:30616"/>
        <dbReference type="ChEBI" id="CHEBI:33019"/>
        <dbReference type="ChEBI" id="CHEBI:58359"/>
        <dbReference type="ChEBI" id="CHEBI:78442"/>
        <dbReference type="ChEBI" id="CHEBI:78521"/>
        <dbReference type="ChEBI" id="CHEBI:456215"/>
        <dbReference type="EC" id="6.1.1.18"/>
    </reaction>
</comment>
<dbReference type="STRING" id="312017.Q22FX6"/>
<dbReference type="InterPro" id="IPR014729">
    <property type="entry name" value="Rossmann-like_a/b/a_fold"/>
</dbReference>
<feature type="domain" description="Glutamyl/glutaminyl-tRNA synthetase class Ib anti-codon binding" evidence="12">
    <location>
        <begin position="581"/>
        <end position="692"/>
    </location>
</feature>
<gene>
    <name evidence="15" type="ORF">TTHERM_00721810</name>
</gene>
<dbReference type="GeneID" id="7836238"/>
<dbReference type="FunCoup" id="Q22FX6">
    <property type="interactions" value="648"/>
</dbReference>
<evidence type="ECO:0000256" key="6">
    <source>
        <dbReference type="ARBA" id="ARBA00022917"/>
    </source>
</evidence>
<dbReference type="FunFam" id="3.40.50.620:FF:000037">
    <property type="entry name" value="Glutamine--tRNA ligase cytoplasmic"/>
    <property type="match status" value="1"/>
</dbReference>